<dbReference type="Pfam" id="PF08240">
    <property type="entry name" value="ADH_N"/>
    <property type="match status" value="1"/>
</dbReference>
<dbReference type="CDD" id="cd08267">
    <property type="entry name" value="MDR1"/>
    <property type="match status" value="1"/>
</dbReference>
<dbReference type="Pfam" id="PF13602">
    <property type="entry name" value="ADH_zinc_N_2"/>
    <property type="match status" value="1"/>
</dbReference>
<sequence length="341" mass="35681">MTTTPVPRVQRPIVQTRYGAARDVLGLSEDVPVRAPGRREVQVCVRASSINPIDWQMIEGNRRLITPRRFPFTPLFDLAGVVTAVGDGVTSFGVGDRVHADNETGGGGGAEYVNVREGLLAPVPAGLGFAEAAAIPLAAQTALTCLDSAEVTSGTRVAVIGASGGVGHCAVQLARAVGAFVVGTASTRKLGFVRTLGADEVVDRTTTDLAARFGPDSFDVVIDTVGGIEQWVRARHVLRPGGRFVTIARDEDGVVTPASAMRLLATVSARRIRGAGARGVKYVPVFLKASGPLLRRVNAFVESGGVSVHVARTFPLTVEGVNAAIDESRSGRTVGKLVLTR</sequence>
<name>A0A7X6MLM9_9ACTN</name>
<protein>
    <submittedName>
        <fullName evidence="2">NAD(P)-dependent alcohol dehydrogenase</fullName>
    </submittedName>
</protein>
<keyword evidence="3" id="KW-1185">Reference proteome</keyword>
<dbReference type="Gene3D" id="3.40.50.720">
    <property type="entry name" value="NAD(P)-binding Rossmann-like Domain"/>
    <property type="match status" value="1"/>
</dbReference>
<dbReference type="Gene3D" id="3.90.180.10">
    <property type="entry name" value="Medium-chain alcohol dehydrogenases, catalytic domain"/>
    <property type="match status" value="1"/>
</dbReference>
<dbReference type="Proteomes" id="UP000553209">
    <property type="component" value="Unassembled WGS sequence"/>
</dbReference>
<accession>A0A7X6MLM9</accession>
<dbReference type="InterPro" id="IPR011032">
    <property type="entry name" value="GroES-like_sf"/>
</dbReference>
<dbReference type="InterPro" id="IPR020843">
    <property type="entry name" value="ER"/>
</dbReference>
<dbReference type="SUPFAM" id="SSF51735">
    <property type="entry name" value="NAD(P)-binding Rossmann-fold domains"/>
    <property type="match status" value="1"/>
</dbReference>
<reference evidence="2 3" key="1">
    <citation type="submission" date="2020-04" db="EMBL/GenBank/DDBJ databases">
        <title>MicrobeNet Type strains.</title>
        <authorList>
            <person name="Nicholson A.C."/>
        </authorList>
    </citation>
    <scope>NUCLEOTIDE SEQUENCE [LARGE SCALE GENOMIC DNA]</scope>
    <source>
        <strain evidence="2 3">ATCC 23612</strain>
    </source>
</reference>
<dbReference type="InterPro" id="IPR036291">
    <property type="entry name" value="NAD(P)-bd_dom_sf"/>
</dbReference>
<dbReference type="InterPro" id="IPR052733">
    <property type="entry name" value="Chloroplast_QOR"/>
</dbReference>
<dbReference type="SMART" id="SM00829">
    <property type="entry name" value="PKS_ER"/>
    <property type="match status" value="1"/>
</dbReference>
<dbReference type="GO" id="GO:0016491">
    <property type="term" value="F:oxidoreductase activity"/>
    <property type="evidence" value="ECO:0007669"/>
    <property type="project" value="InterPro"/>
</dbReference>
<dbReference type="SUPFAM" id="SSF50129">
    <property type="entry name" value="GroES-like"/>
    <property type="match status" value="1"/>
</dbReference>
<dbReference type="PANTHER" id="PTHR44013">
    <property type="entry name" value="ZINC-TYPE ALCOHOL DEHYDROGENASE-LIKE PROTEIN C16A3.02C"/>
    <property type="match status" value="1"/>
</dbReference>
<dbReference type="PANTHER" id="PTHR44013:SF1">
    <property type="entry name" value="ZINC-TYPE ALCOHOL DEHYDROGENASE-LIKE PROTEIN C16A3.02C"/>
    <property type="match status" value="1"/>
</dbReference>
<dbReference type="RefSeq" id="WP_061083378.1">
    <property type="nucleotide sequence ID" value="NZ_JAAXPG010000050.1"/>
</dbReference>
<dbReference type="AlphaFoldDB" id="A0A7X6MLM9"/>
<evidence type="ECO:0000313" key="3">
    <source>
        <dbReference type="Proteomes" id="UP000553209"/>
    </source>
</evidence>
<organism evidence="2 3">
    <name type="scientific">Nocardiopsis alborubida</name>
    <dbReference type="NCBI Taxonomy" id="146802"/>
    <lineage>
        <taxon>Bacteria</taxon>
        <taxon>Bacillati</taxon>
        <taxon>Actinomycetota</taxon>
        <taxon>Actinomycetes</taxon>
        <taxon>Streptosporangiales</taxon>
        <taxon>Nocardiopsidaceae</taxon>
        <taxon>Nocardiopsis</taxon>
    </lineage>
</organism>
<proteinExistence type="predicted"/>
<evidence type="ECO:0000313" key="2">
    <source>
        <dbReference type="EMBL" id="NKZ01984.1"/>
    </source>
</evidence>
<evidence type="ECO:0000259" key="1">
    <source>
        <dbReference type="SMART" id="SM00829"/>
    </source>
</evidence>
<gene>
    <name evidence="2" type="ORF">HGB44_30630</name>
</gene>
<comment type="caution">
    <text evidence="2">The sequence shown here is derived from an EMBL/GenBank/DDBJ whole genome shotgun (WGS) entry which is preliminary data.</text>
</comment>
<dbReference type="EMBL" id="JAAXPG010000050">
    <property type="protein sequence ID" value="NKZ01984.1"/>
    <property type="molecule type" value="Genomic_DNA"/>
</dbReference>
<feature type="domain" description="Enoyl reductase (ER)" evidence="1">
    <location>
        <begin position="20"/>
        <end position="339"/>
    </location>
</feature>
<dbReference type="InterPro" id="IPR013154">
    <property type="entry name" value="ADH-like_N"/>
</dbReference>